<dbReference type="SMART" id="SM00242">
    <property type="entry name" value="MYSc"/>
    <property type="match status" value="1"/>
</dbReference>
<keyword evidence="5" id="KW-0009">Actin-binding</keyword>
<evidence type="ECO:0000259" key="7">
    <source>
        <dbReference type="PROSITE" id="PS51456"/>
    </source>
</evidence>
<accession>A0A7R8ZCR9</accession>
<feature type="region of interest" description="Disordered" evidence="6">
    <location>
        <begin position="203"/>
        <end position="283"/>
    </location>
</feature>
<feature type="compositionally biased region" description="Polar residues" evidence="6">
    <location>
        <begin position="221"/>
        <end position="241"/>
    </location>
</feature>
<dbReference type="Gene3D" id="1.20.120.720">
    <property type="entry name" value="Myosin VI head, motor domain, U50 subdomain"/>
    <property type="match status" value="1"/>
</dbReference>
<dbReference type="PANTHER" id="PTHR46049:SF10">
    <property type="entry name" value="MYOSIN VIIA"/>
    <property type="match status" value="1"/>
</dbReference>
<dbReference type="Gene3D" id="3.40.850.10">
    <property type="entry name" value="Kinesin motor domain"/>
    <property type="match status" value="1"/>
</dbReference>
<keyword evidence="3 5" id="KW-0518">Myosin</keyword>
<name>A0A7R8ZCR9_TIMDO</name>
<dbReference type="GO" id="GO:0005524">
    <property type="term" value="F:ATP binding"/>
    <property type="evidence" value="ECO:0007669"/>
    <property type="project" value="UniProtKB-KW"/>
</dbReference>
<gene>
    <name evidence="8" type="ORF">TDIB3V08_LOCUS7838</name>
</gene>
<feature type="compositionally biased region" description="Low complexity" evidence="6">
    <location>
        <begin position="93"/>
        <end position="105"/>
    </location>
</feature>
<dbReference type="AlphaFoldDB" id="A0A7R8ZCR9"/>
<dbReference type="InterPro" id="IPR051724">
    <property type="entry name" value="Actin_motor_Myosin"/>
</dbReference>
<dbReference type="Pfam" id="PF00063">
    <property type="entry name" value="Myosin_head"/>
    <property type="match status" value="1"/>
</dbReference>
<evidence type="ECO:0000256" key="3">
    <source>
        <dbReference type="ARBA" id="ARBA00023123"/>
    </source>
</evidence>
<keyword evidence="2" id="KW-0067">ATP-binding</keyword>
<dbReference type="GO" id="GO:0003774">
    <property type="term" value="F:cytoskeletal motor activity"/>
    <property type="evidence" value="ECO:0007669"/>
    <property type="project" value="InterPro"/>
</dbReference>
<evidence type="ECO:0000256" key="2">
    <source>
        <dbReference type="ARBA" id="ARBA00022840"/>
    </source>
</evidence>
<dbReference type="SUPFAM" id="SSF52540">
    <property type="entry name" value="P-loop containing nucleoside triphosphate hydrolases"/>
    <property type="match status" value="1"/>
</dbReference>
<proteinExistence type="inferred from homology"/>
<evidence type="ECO:0000256" key="4">
    <source>
        <dbReference type="ARBA" id="ARBA00023175"/>
    </source>
</evidence>
<dbReference type="PANTHER" id="PTHR46049">
    <property type="entry name" value="AGAP003327-PA"/>
    <property type="match status" value="1"/>
</dbReference>
<dbReference type="InterPro" id="IPR036961">
    <property type="entry name" value="Kinesin_motor_dom_sf"/>
</dbReference>
<keyword evidence="1" id="KW-0547">Nucleotide-binding</keyword>
<feature type="region of interest" description="Disordered" evidence="6">
    <location>
        <begin position="91"/>
        <end position="123"/>
    </location>
</feature>
<sequence length="799" mass="86784">MDNYDDDIAEDASRIFKDLDLFEIPPLYSSHNIDSRAVKLPPHHFNCKNMDSFTNKMNNVRINESPSDRSTHRVAGVTEYGYGRIIPKTDNPARSLSSSAVSADSTTPGYEAMTGGSRSLPASNIASPVRIGQEKSAAYRQQQPRSVGAIESFVVDGGAPKMQPPPDYKIYERGNIIAASKFATPKQVETIALVGNTKVMEGPNMVRTHNGTYSIKPGAPSPTQSLSGSSKDSQHSNSPRSSVVGAPPGYSPLYENIDYYGRTTPQPPYYHQLPQQETRHSSLVDTAQFESSYRKAQPQVPVGAKYPSNQISKDHPPYEAPPVYENIQDLHGANSKSPGGNYEAPRPGPQVAVHGENRGGSVHHGVYFHPGVPTQSPQPVSPRTNLPPPPPYPGNTTPHKNIPTKVPLKPIEPYIPPSCKSPPYQEAQRTSSQSQGDSRSGSASPGKPPVHPNYYHATPVGTGDYVVMSGKKSQMAPVQLATSYQRGTSSGIANAVNVGMVRAPSPEPPGKSLMGKTLLPYNVTPPRPMGPTEAERKIEELTRQLEEEMEQQEEEGEYFGRNDTADFGNITSAMKVLNFSEEEIREIFKLLSAILHLGNNAYKATVVANMDTCEIPDQSLVQRIAAILDVTKDLLNDALTKKTIFAQGERVVSFLSSVQAVETRDAFVKGIYGQLFVFIVDKINATIYRSHAVTKNSIGVLDIFGFENFELANALVVLSSTAEDGEIKLAPSTFSLIRLFLLARKDTFVGSEATPSLSPSRPPSHKIGFRLALDGAKGTDKQETDSQPYTGLAALLLTA</sequence>
<reference evidence="8" key="1">
    <citation type="submission" date="2020-11" db="EMBL/GenBank/DDBJ databases">
        <authorList>
            <person name="Tran Van P."/>
        </authorList>
    </citation>
    <scope>NUCLEOTIDE SEQUENCE</scope>
</reference>
<dbReference type="PROSITE" id="PS51456">
    <property type="entry name" value="MYOSIN_MOTOR"/>
    <property type="match status" value="1"/>
</dbReference>
<feature type="region of interest" description="Disordered" evidence="6">
    <location>
        <begin position="506"/>
        <end position="532"/>
    </location>
</feature>
<dbReference type="GO" id="GO:0003779">
    <property type="term" value="F:actin binding"/>
    <property type="evidence" value="ECO:0007669"/>
    <property type="project" value="UniProtKB-KW"/>
</dbReference>
<evidence type="ECO:0000313" key="8">
    <source>
        <dbReference type="EMBL" id="CAD7201643.1"/>
    </source>
</evidence>
<organism evidence="8">
    <name type="scientific">Timema douglasi</name>
    <name type="common">Walking stick</name>
    <dbReference type="NCBI Taxonomy" id="61478"/>
    <lineage>
        <taxon>Eukaryota</taxon>
        <taxon>Metazoa</taxon>
        <taxon>Ecdysozoa</taxon>
        <taxon>Arthropoda</taxon>
        <taxon>Hexapoda</taxon>
        <taxon>Insecta</taxon>
        <taxon>Pterygota</taxon>
        <taxon>Neoptera</taxon>
        <taxon>Polyneoptera</taxon>
        <taxon>Phasmatodea</taxon>
        <taxon>Timematodea</taxon>
        <taxon>Timematoidea</taxon>
        <taxon>Timematidae</taxon>
        <taxon>Timema</taxon>
    </lineage>
</organism>
<evidence type="ECO:0000256" key="1">
    <source>
        <dbReference type="ARBA" id="ARBA00022741"/>
    </source>
</evidence>
<dbReference type="InterPro" id="IPR027417">
    <property type="entry name" value="P-loop_NTPase"/>
</dbReference>
<dbReference type="InterPro" id="IPR001609">
    <property type="entry name" value="Myosin_head_motor_dom-like"/>
</dbReference>
<evidence type="ECO:0000256" key="6">
    <source>
        <dbReference type="SAM" id="MobiDB-lite"/>
    </source>
</evidence>
<protein>
    <recommendedName>
        <fullName evidence="7">Myosin motor domain-containing protein</fullName>
    </recommendedName>
</protein>
<dbReference type="GO" id="GO:0016459">
    <property type="term" value="C:myosin complex"/>
    <property type="evidence" value="ECO:0007669"/>
    <property type="project" value="UniProtKB-KW"/>
</dbReference>
<comment type="similarity">
    <text evidence="5">Belongs to the TRAFAC class myosin-kinesin ATPase superfamily. Myosin family.</text>
</comment>
<feature type="compositionally biased region" description="Low complexity" evidence="6">
    <location>
        <begin position="431"/>
        <end position="444"/>
    </location>
</feature>
<comment type="caution">
    <text evidence="5">Lacks conserved residue(s) required for the propagation of feature annotation.</text>
</comment>
<feature type="region of interest" description="Disordered" evidence="6">
    <location>
        <begin position="332"/>
        <end position="457"/>
    </location>
</feature>
<feature type="domain" description="Myosin motor" evidence="7">
    <location>
        <begin position="560"/>
        <end position="710"/>
    </location>
</feature>
<dbReference type="Gene3D" id="1.10.10.820">
    <property type="match status" value="1"/>
</dbReference>
<keyword evidence="4" id="KW-0505">Motor protein</keyword>
<evidence type="ECO:0000256" key="5">
    <source>
        <dbReference type="PROSITE-ProRule" id="PRU00782"/>
    </source>
</evidence>
<dbReference type="EMBL" id="OA568553">
    <property type="protein sequence ID" value="CAD7201643.1"/>
    <property type="molecule type" value="Genomic_DNA"/>
</dbReference>